<dbReference type="PANTHER" id="PTHR12715">
    <property type="entry name" value="TRANSPORTER, DRUG/METABOLITE EXPORTER FAMILY"/>
    <property type="match status" value="1"/>
</dbReference>
<feature type="transmembrane region" description="Helical" evidence="3">
    <location>
        <begin position="57"/>
        <end position="77"/>
    </location>
</feature>
<accession>A0ABN3BLS3</accession>
<dbReference type="Proteomes" id="UP001501391">
    <property type="component" value="Unassembled WGS sequence"/>
</dbReference>
<comment type="caution">
    <text evidence="5">The sequence shown here is derived from an EMBL/GenBank/DDBJ whole genome shotgun (WGS) entry which is preliminary data.</text>
</comment>
<dbReference type="SUPFAM" id="SSF103481">
    <property type="entry name" value="Multidrug resistance efflux transporter EmrE"/>
    <property type="match status" value="2"/>
</dbReference>
<feature type="transmembrane region" description="Helical" evidence="3">
    <location>
        <begin position="235"/>
        <end position="257"/>
    </location>
</feature>
<dbReference type="Gene3D" id="1.10.3730.20">
    <property type="match status" value="1"/>
</dbReference>
<evidence type="ECO:0000313" key="5">
    <source>
        <dbReference type="EMBL" id="GAA2197774.1"/>
    </source>
</evidence>
<feature type="domain" description="EamA" evidence="4">
    <location>
        <begin position="173"/>
        <end position="303"/>
    </location>
</feature>
<dbReference type="InterPro" id="IPR052756">
    <property type="entry name" value="Alkyne_AA_exporter"/>
</dbReference>
<keyword evidence="3" id="KW-1133">Transmembrane helix</keyword>
<feature type="transmembrane region" description="Helical" evidence="3">
    <location>
        <begin position="89"/>
        <end position="109"/>
    </location>
</feature>
<evidence type="ECO:0000256" key="3">
    <source>
        <dbReference type="SAM" id="Phobius"/>
    </source>
</evidence>
<feature type="transmembrane region" description="Helical" evidence="3">
    <location>
        <begin position="144"/>
        <end position="164"/>
    </location>
</feature>
<feature type="transmembrane region" description="Helical" evidence="3">
    <location>
        <begin position="201"/>
        <end position="223"/>
    </location>
</feature>
<name>A0ABN3BLS3_9ACTN</name>
<proteinExistence type="inferred from homology"/>
<keyword evidence="6" id="KW-1185">Reference proteome</keyword>
<feature type="transmembrane region" description="Helical" evidence="3">
    <location>
        <begin position="289"/>
        <end position="305"/>
    </location>
</feature>
<sequence>MTSAQANQGTASPGSPETPAPSSGTPPLAVAAGLLTVFLWASAFIGIRAAGDDIDPGALTLARLFIGAVLLGAVVLVRRVPMPPRSDMPRLILCGLLWFGVYNVALNAAEQRIDAGTTSMIISLGPVLIAVLAGLLLKEGFPRPLVVGGVVALVGVVLIGFATSSKGLEAGTGSALALLAAAAYAGGVVTEKPLLGNSSALVITWLACVVGAVLCLPFLPQLIDNLAHASGESIGWTLYLGVFPTSVAFTTWGYALARSTAGKMGALTYLSPPIAVTLAWLILDETPPWLAVVGGALSLAGVVYSQRKK</sequence>
<keyword evidence="3" id="KW-0812">Transmembrane</keyword>
<feature type="transmembrane region" description="Helical" evidence="3">
    <location>
        <begin position="28"/>
        <end position="51"/>
    </location>
</feature>
<dbReference type="InterPro" id="IPR000620">
    <property type="entry name" value="EamA_dom"/>
</dbReference>
<feature type="region of interest" description="Disordered" evidence="2">
    <location>
        <begin position="1"/>
        <end position="24"/>
    </location>
</feature>
<organism evidence="5 6">
    <name type="scientific">Streptomyces bangladeshensis</name>
    <dbReference type="NCBI Taxonomy" id="295352"/>
    <lineage>
        <taxon>Bacteria</taxon>
        <taxon>Bacillati</taxon>
        <taxon>Actinomycetota</taxon>
        <taxon>Actinomycetes</taxon>
        <taxon>Kitasatosporales</taxon>
        <taxon>Streptomycetaceae</taxon>
        <taxon>Streptomyces</taxon>
    </lineage>
</organism>
<feature type="transmembrane region" description="Helical" evidence="3">
    <location>
        <begin position="115"/>
        <end position="137"/>
    </location>
</feature>
<feature type="transmembrane region" description="Helical" evidence="3">
    <location>
        <begin position="264"/>
        <end position="283"/>
    </location>
</feature>
<keyword evidence="3" id="KW-0472">Membrane</keyword>
<feature type="transmembrane region" description="Helical" evidence="3">
    <location>
        <begin position="170"/>
        <end position="189"/>
    </location>
</feature>
<comment type="similarity">
    <text evidence="1">Belongs to the EamA transporter family.</text>
</comment>
<evidence type="ECO:0000259" key="4">
    <source>
        <dbReference type="Pfam" id="PF00892"/>
    </source>
</evidence>
<dbReference type="Pfam" id="PF00892">
    <property type="entry name" value="EamA"/>
    <property type="match status" value="2"/>
</dbReference>
<dbReference type="EMBL" id="BAAAOQ010000012">
    <property type="protein sequence ID" value="GAA2197774.1"/>
    <property type="molecule type" value="Genomic_DNA"/>
</dbReference>
<dbReference type="InterPro" id="IPR037185">
    <property type="entry name" value="EmrE-like"/>
</dbReference>
<feature type="domain" description="EamA" evidence="4">
    <location>
        <begin position="29"/>
        <end position="160"/>
    </location>
</feature>
<dbReference type="PANTHER" id="PTHR12715:SF4">
    <property type="entry name" value="EAMA DOMAIN-CONTAINING PROTEIN"/>
    <property type="match status" value="1"/>
</dbReference>
<protein>
    <submittedName>
        <fullName evidence="5">DMT family transporter</fullName>
    </submittedName>
</protein>
<reference evidence="5 6" key="1">
    <citation type="journal article" date="2019" name="Int. J. Syst. Evol. Microbiol.">
        <title>The Global Catalogue of Microorganisms (GCM) 10K type strain sequencing project: providing services to taxonomists for standard genome sequencing and annotation.</title>
        <authorList>
            <consortium name="The Broad Institute Genomics Platform"/>
            <consortium name="The Broad Institute Genome Sequencing Center for Infectious Disease"/>
            <person name="Wu L."/>
            <person name="Ma J."/>
        </authorList>
    </citation>
    <scope>NUCLEOTIDE SEQUENCE [LARGE SCALE GENOMIC DNA]</scope>
    <source>
        <strain evidence="5 6">JCM 14924</strain>
    </source>
</reference>
<evidence type="ECO:0000256" key="1">
    <source>
        <dbReference type="ARBA" id="ARBA00007362"/>
    </source>
</evidence>
<gene>
    <name evidence="5" type="ORF">GCM10009787_37640</name>
</gene>
<evidence type="ECO:0000256" key="2">
    <source>
        <dbReference type="SAM" id="MobiDB-lite"/>
    </source>
</evidence>
<dbReference type="RefSeq" id="WP_086697840.1">
    <property type="nucleotide sequence ID" value="NZ_BAAAOQ010000012.1"/>
</dbReference>
<evidence type="ECO:0000313" key="6">
    <source>
        <dbReference type="Proteomes" id="UP001501391"/>
    </source>
</evidence>